<organism evidence="7 8">
    <name type="scientific">Patella caerulea</name>
    <name type="common">Rayed Mediterranean limpet</name>
    <dbReference type="NCBI Taxonomy" id="87958"/>
    <lineage>
        <taxon>Eukaryota</taxon>
        <taxon>Metazoa</taxon>
        <taxon>Spiralia</taxon>
        <taxon>Lophotrochozoa</taxon>
        <taxon>Mollusca</taxon>
        <taxon>Gastropoda</taxon>
        <taxon>Patellogastropoda</taxon>
        <taxon>Patelloidea</taxon>
        <taxon>Patellidae</taxon>
        <taxon>Patella</taxon>
    </lineage>
</organism>
<dbReference type="GO" id="GO:0008270">
    <property type="term" value="F:zinc ion binding"/>
    <property type="evidence" value="ECO:0007669"/>
    <property type="project" value="UniProtKB-KW"/>
</dbReference>
<keyword evidence="1" id="KW-0805">Transcription regulation</keyword>
<reference evidence="7 8" key="1">
    <citation type="submission" date="2024-01" db="EMBL/GenBank/DDBJ databases">
        <title>The genome of the rayed Mediterranean limpet Patella caerulea (Linnaeus, 1758).</title>
        <authorList>
            <person name="Anh-Thu Weber A."/>
            <person name="Halstead-Nussloch G."/>
        </authorList>
    </citation>
    <scope>NUCLEOTIDE SEQUENCE [LARGE SCALE GENOMIC DNA]</scope>
    <source>
        <strain evidence="7">AATW-2023a</strain>
        <tissue evidence="7">Whole specimen</tissue>
    </source>
</reference>
<dbReference type="SUPFAM" id="SSF57667">
    <property type="entry name" value="beta-beta-alpha zinc fingers"/>
    <property type="match status" value="2"/>
</dbReference>
<evidence type="ECO:0000256" key="4">
    <source>
        <dbReference type="SAM" id="MobiDB-lite"/>
    </source>
</evidence>
<dbReference type="PANTHER" id="PTHR16515">
    <property type="entry name" value="PR DOMAIN ZINC FINGER PROTEIN"/>
    <property type="match status" value="1"/>
</dbReference>
<dbReference type="InterPro" id="IPR036236">
    <property type="entry name" value="Znf_C2H2_sf"/>
</dbReference>
<keyword evidence="3" id="KW-0862">Zinc</keyword>
<evidence type="ECO:0000256" key="1">
    <source>
        <dbReference type="ARBA" id="ARBA00023015"/>
    </source>
</evidence>
<keyword evidence="8" id="KW-1185">Reference proteome</keyword>
<dbReference type="FunFam" id="3.30.160.60:FF:000616">
    <property type="entry name" value="PR domain zinc finger protein 13"/>
    <property type="match status" value="1"/>
</dbReference>
<keyword evidence="3" id="KW-0863">Zinc-finger</keyword>
<accession>A0AAN8PXW9</accession>
<evidence type="ECO:0008006" key="9">
    <source>
        <dbReference type="Google" id="ProtNLM"/>
    </source>
</evidence>
<protein>
    <recommendedName>
        <fullName evidence="9">PR domain zinc finger protein 13</fullName>
    </recommendedName>
</protein>
<dbReference type="InterPro" id="IPR001214">
    <property type="entry name" value="SET_dom"/>
</dbReference>
<dbReference type="Gene3D" id="3.30.160.60">
    <property type="entry name" value="Classic Zinc Finger"/>
    <property type="match status" value="3"/>
</dbReference>
<dbReference type="Gene3D" id="2.170.270.10">
    <property type="entry name" value="SET domain"/>
    <property type="match status" value="1"/>
</dbReference>
<keyword evidence="2" id="KW-0804">Transcription</keyword>
<comment type="caution">
    <text evidence="7">The sequence shown here is derived from an EMBL/GenBank/DDBJ whole genome shotgun (WGS) entry which is preliminary data.</text>
</comment>
<feature type="domain" description="SET" evidence="6">
    <location>
        <begin position="1"/>
        <end position="120"/>
    </location>
</feature>
<dbReference type="InterPro" id="IPR046341">
    <property type="entry name" value="SET_dom_sf"/>
</dbReference>
<evidence type="ECO:0000256" key="3">
    <source>
        <dbReference type="PROSITE-ProRule" id="PRU00042"/>
    </source>
</evidence>
<dbReference type="EMBL" id="JAZGQO010000004">
    <property type="protein sequence ID" value="KAK6187948.1"/>
    <property type="molecule type" value="Genomic_DNA"/>
</dbReference>
<dbReference type="PANTHER" id="PTHR16515:SF21">
    <property type="entry name" value="PR DOMAIN ZINC FINGER PROTEIN 13"/>
    <property type="match status" value="1"/>
</dbReference>
<feature type="compositionally biased region" description="Acidic residues" evidence="4">
    <location>
        <begin position="480"/>
        <end position="498"/>
    </location>
</feature>
<dbReference type="PROSITE" id="PS50280">
    <property type="entry name" value="SET"/>
    <property type="match status" value="1"/>
</dbReference>
<sequence length="498" mass="56563">MNTDSEHSGSPMSPTPPAHVGVVALTDIPTQAIVGPYPRTIPIGLNTCDKPSISCVLEIKWKDGRVMMDGDPTNQWMVYIQPARDRHEQNVEAYMDEKHELCLRFIRSVKTSEQLLVWYNDELARYKGIPILKPQNIRGNQEYTCTACEKTFQFPNSLKAHIRFRCLKSREDQQEKLITSSAFDKKRNMWGRSGLNDIHPYSAFSQLSSVRPDVSSYKPTTFINKLDKVERISRLPHMTHTTSDQAINLSKRDVVFSTASPINPASTVSQPIQIFNHIHTPAFPIAMDNTALRLYHPFLSPYNAPTRMCCNQIPSVHHVIDNRDHCISSYERSFTSSSPGVNRHSPPHMPCNFPLPSDKQGEPLDLLPKSLYTSKSRRGHLCIYCGKLYSRKYGLKIHLRTHTGYKPLKCKVCLRPFGDPSNLNKHVRLHAEGDTPYKCQFCGKVLVRRRDLERHIKSRHPDQTVVKSEIEADSSTVDSSLEEADSDSAETDNELIVA</sequence>
<evidence type="ECO:0000259" key="5">
    <source>
        <dbReference type="PROSITE" id="PS50157"/>
    </source>
</evidence>
<keyword evidence="3" id="KW-0479">Metal-binding</keyword>
<dbReference type="PROSITE" id="PS00028">
    <property type="entry name" value="ZINC_FINGER_C2H2_1"/>
    <property type="match status" value="3"/>
</dbReference>
<evidence type="ECO:0000313" key="7">
    <source>
        <dbReference type="EMBL" id="KAK6187948.1"/>
    </source>
</evidence>
<dbReference type="InterPro" id="IPR050331">
    <property type="entry name" value="Zinc_finger"/>
</dbReference>
<dbReference type="Proteomes" id="UP001347796">
    <property type="component" value="Unassembled WGS sequence"/>
</dbReference>
<feature type="domain" description="C2H2-type" evidence="5">
    <location>
        <begin position="380"/>
        <end position="407"/>
    </location>
</feature>
<dbReference type="Pfam" id="PF12874">
    <property type="entry name" value="zf-met"/>
    <property type="match status" value="1"/>
</dbReference>
<dbReference type="SMART" id="SM00355">
    <property type="entry name" value="ZnF_C2H2"/>
    <property type="match status" value="4"/>
</dbReference>
<evidence type="ECO:0000313" key="8">
    <source>
        <dbReference type="Proteomes" id="UP001347796"/>
    </source>
</evidence>
<dbReference type="Pfam" id="PF21549">
    <property type="entry name" value="PRDM2_PR"/>
    <property type="match status" value="1"/>
</dbReference>
<dbReference type="GO" id="GO:0010468">
    <property type="term" value="P:regulation of gene expression"/>
    <property type="evidence" value="ECO:0007669"/>
    <property type="project" value="TreeGrafter"/>
</dbReference>
<evidence type="ECO:0000256" key="2">
    <source>
        <dbReference type="ARBA" id="ARBA00023163"/>
    </source>
</evidence>
<dbReference type="AlphaFoldDB" id="A0AAN8PXW9"/>
<feature type="region of interest" description="Disordered" evidence="4">
    <location>
        <begin position="459"/>
        <end position="498"/>
    </location>
</feature>
<dbReference type="PROSITE" id="PS50157">
    <property type="entry name" value="ZINC_FINGER_C2H2_2"/>
    <property type="match status" value="4"/>
</dbReference>
<evidence type="ECO:0000259" key="6">
    <source>
        <dbReference type="PROSITE" id="PS50280"/>
    </source>
</evidence>
<feature type="domain" description="C2H2-type" evidence="5">
    <location>
        <begin position="408"/>
        <end position="435"/>
    </location>
</feature>
<dbReference type="GO" id="GO:0005634">
    <property type="term" value="C:nucleus"/>
    <property type="evidence" value="ECO:0007669"/>
    <property type="project" value="TreeGrafter"/>
</dbReference>
<feature type="domain" description="C2H2-type" evidence="5">
    <location>
        <begin position="437"/>
        <end position="465"/>
    </location>
</feature>
<feature type="domain" description="C2H2-type" evidence="5">
    <location>
        <begin position="143"/>
        <end position="173"/>
    </location>
</feature>
<proteinExistence type="predicted"/>
<name>A0AAN8PXW9_PATCE</name>
<gene>
    <name evidence="7" type="ORF">SNE40_005865</name>
</gene>
<dbReference type="Pfam" id="PF00096">
    <property type="entry name" value="zf-C2H2"/>
    <property type="match status" value="3"/>
</dbReference>
<dbReference type="InterPro" id="IPR013087">
    <property type="entry name" value="Znf_C2H2_type"/>
</dbReference>